<dbReference type="AlphaFoldDB" id="A0A3B0ZVK9"/>
<name>A0A3B0ZVK9_9ZZZZ</name>
<organism evidence="1">
    <name type="scientific">hydrothermal vent metagenome</name>
    <dbReference type="NCBI Taxonomy" id="652676"/>
    <lineage>
        <taxon>unclassified sequences</taxon>
        <taxon>metagenomes</taxon>
        <taxon>ecological metagenomes</taxon>
    </lineage>
</organism>
<dbReference type="EMBL" id="UOFT01000009">
    <property type="protein sequence ID" value="VAW91397.1"/>
    <property type="molecule type" value="Genomic_DNA"/>
</dbReference>
<accession>A0A3B0ZVK9</accession>
<proteinExistence type="predicted"/>
<reference evidence="1" key="1">
    <citation type="submission" date="2018-06" db="EMBL/GenBank/DDBJ databases">
        <authorList>
            <person name="Zhirakovskaya E."/>
        </authorList>
    </citation>
    <scope>NUCLEOTIDE SEQUENCE</scope>
</reference>
<gene>
    <name evidence="1" type="ORF">MNBD_GAMMA23-1066</name>
</gene>
<sequence>MSPYDILFTQDTIDPYFQSEENVPFPWRGRAIHEAITEAENLGCLPGGLQINAVRSGDGRWITLNNRTLYVAQEANLKNVHPVDAGVKGTNKMTKLLRDAGLTAPVETVTVRPTK</sequence>
<protein>
    <submittedName>
        <fullName evidence="1">Uncharacterized protein</fullName>
    </submittedName>
</protein>
<evidence type="ECO:0000313" key="1">
    <source>
        <dbReference type="EMBL" id="VAW91397.1"/>
    </source>
</evidence>